<keyword evidence="2" id="KW-1185">Reference proteome</keyword>
<dbReference type="RefSeq" id="WP_345372801.1">
    <property type="nucleotide sequence ID" value="NZ_BAABJX010000042.1"/>
</dbReference>
<dbReference type="EMBL" id="BAABJX010000042">
    <property type="protein sequence ID" value="GAA4841233.1"/>
    <property type="molecule type" value="Genomic_DNA"/>
</dbReference>
<sequence>MEQKRKTSEYVAEMINKSLTDKDEILKLLKSRLKKEDYHLVEQSMQAIMQNMLGLAATITDKSEALKLAATEVEILKYDRNTYKEIALEHLYLNQIHKGNLHIFAEA</sequence>
<reference evidence="2" key="1">
    <citation type="journal article" date="2019" name="Int. J. Syst. Evol. Microbiol.">
        <title>The Global Catalogue of Microorganisms (GCM) 10K type strain sequencing project: providing services to taxonomists for standard genome sequencing and annotation.</title>
        <authorList>
            <consortium name="The Broad Institute Genomics Platform"/>
            <consortium name="The Broad Institute Genome Sequencing Center for Infectious Disease"/>
            <person name="Wu L."/>
            <person name="Ma J."/>
        </authorList>
    </citation>
    <scope>NUCLEOTIDE SEQUENCE [LARGE SCALE GENOMIC DNA]</scope>
    <source>
        <strain evidence="2">JCM 18326</strain>
    </source>
</reference>
<comment type="caution">
    <text evidence="1">The sequence shown here is derived from an EMBL/GenBank/DDBJ whole genome shotgun (WGS) entry which is preliminary data.</text>
</comment>
<accession>A0ABP9DHM8</accession>
<protein>
    <submittedName>
        <fullName evidence="1">Uncharacterized protein</fullName>
    </submittedName>
</protein>
<organism evidence="1 2">
    <name type="scientific">Algivirga pacifica</name>
    <dbReference type="NCBI Taxonomy" id="1162670"/>
    <lineage>
        <taxon>Bacteria</taxon>
        <taxon>Pseudomonadati</taxon>
        <taxon>Bacteroidota</taxon>
        <taxon>Cytophagia</taxon>
        <taxon>Cytophagales</taxon>
        <taxon>Flammeovirgaceae</taxon>
        <taxon>Algivirga</taxon>
    </lineage>
</organism>
<proteinExistence type="predicted"/>
<evidence type="ECO:0000313" key="2">
    <source>
        <dbReference type="Proteomes" id="UP001500298"/>
    </source>
</evidence>
<evidence type="ECO:0000313" key="1">
    <source>
        <dbReference type="EMBL" id="GAA4841233.1"/>
    </source>
</evidence>
<gene>
    <name evidence="1" type="ORF">GCM10023331_27830</name>
</gene>
<dbReference type="Proteomes" id="UP001500298">
    <property type="component" value="Unassembled WGS sequence"/>
</dbReference>
<name>A0ABP9DHM8_9BACT</name>